<dbReference type="EC" id="3.5.2.6" evidence="2 5"/>
<feature type="domain" description="Beta-lactamase class A catalytic" evidence="6">
    <location>
        <begin position="69"/>
        <end position="278"/>
    </location>
</feature>
<dbReference type="GO" id="GO:0008800">
    <property type="term" value="F:beta-lactamase activity"/>
    <property type="evidence" value="ECO:0007669"/>
    <property type="project" value="UniProtKB-EC"/>
</dbReference>
<dbReference type="PANTHER" id="PTHR35333:SF3">
    <property type="entry name" value="BETA-LACTAMASE-TYPE TRANSPEPTIDASE FOLD CONTAINING PROTEIN"/>
    <property type="match status" value="1"/>
</dbReference>
<keyword evidence="4 5" id="KW-0046">Antibiotic resistance</keyword>
<reference evidence="7" key="1">
    <citation type="submission" date="2022-10" db="EMBL/GenBank/DDBJ databases">
        <title>The complete genomes of actinobacterial strains from the NBC collection.</title>
        <authorList>
            <person name="Joergensen T.S."/>
            <person name="Alvarez Arevalo M."/>
            <person name="Sterndorff E.B."/>
            <person name="Faurdal D."/>
            <person name="Vuksanovic O."/>
            <person name="Mourched A.-S."/>
            <person name="Charusanti P."/>
            <person name="Shaw S."/>
            <person name="Blin K."/>
            <person name="Weber T."/>
        </authorList>
    </citation>
    <scope>NUCLEOTIDE SEQUENCE</scope>
    <source>
        <strain evidence="7">NBC_01482</strain>
    </source>
</reference>
<dbReference type="InterPro" id="IPR012338">
    <property type="entry name" value="Beta-lactam/transpept-like"/>
</dbReference>
<dbReference type="PROSITE" id="PS00146">
    <property type="entry name" value="BETA_LACTAMASE_A"/>
    <property type="match status" value="1"/>
</dbReference>
<evidence type="ECO:0000256" key="5">
    <source>
        <dbReference type="RuleBase" id="RU361140"/>
    </source>
</evidence>
<sequence length="306" mass="32801">MTRSAGIDSRRRALLGIALLSTLAACTKSPADEVAAAPISDSVARPDSTAHFAELERRFDARLGIFAVATGSETTVAYRADERFAFCSTFKAFAAAAVLSRNPLSHLDTRVRFTREDIRSISPITQDRVESGMTIGELCDAAVRYSDGTAGNLLLDDIGGTAGFTDYLRGLGDQVGRMDNYEPELNNVVPGNDSDTTTPRAIAADFRTLILGSVLPDDKRALLTDWLERNVTGAKRIKAAIPDGWTVANKTGTGNYGRANDIAIVTPPARPPLLLAIMSDRPGGYDAQPSEDLIAEAARHIFTTLN</sequence>
<dbReference type="PRINTS" id="PR00118">
    <property type="entry name" value="BLACTAMASEA"/>
</dbReference>
<evidence type="ECO:0000256" key="1">
    <source>
        <dbReference type="ARBA" id="ARBA00009009"/>
    </source>
</evidence>
<comment type="catalytic activity">
    <reaction evidence="5">
        <text>a beta-lactam + H2O = a substituted beta-amino acid</text>
        <dbReference type="Rhea" id="RHEA:20401"/>
        <dbReference type="ChEBI" id="CHEBI:15377"/>
        <dbReference type="ChEBI" id="CHEBI:35627"/>
        <dbReference type="ChEBI" id="CHEBI:140347"/>
        <dbReference type="EC" id="3.5.2.6"/>
    </reaction>
</comment>
<dbReference type="Gene3D" id="3.40.710.10">
    <property type="entry name" value="DD-peptidase/beta-lactamase superfamily"/>
    <property type="match status" value="1"/>
</dbReference>
<evidence type="ECO:0000256" key="4">
    <source>
        <dbReference type="ARBA" id="ARBA00023251"/>
    </source>
</evidence>
<dbReference type="RefSeq" id="WP_329413029.1">
    <property type="nucleotide sequence ID" value="NZ_CP109441.1"/>
</dbReference>
<dbReference type="InterPro" id="IPR045155">
    <property type="entry name" value="Beta-lactam_cat"/>
</dbReference>
<name>A0ABZ1YZB0_9NOCA</name>
<evidence type="ECO:0000256" key="3">
    <source>
        <dbReference type="ARBA" id="ARBA00022801"/>
    </source>
</evidence>
<dbReference type="PANTHER" id="PTHR35333">
    <property type="entry name" value="BETA-LACTAMASE"/>
    <property type="match status" value="1"/>
</dbReference>
<keyword evidence="3 5" id="KW-0378">Hydrolase</keyword>
<evidence type="ECO:0000259" key="6">
    <source>
        <dbReference type="Pfam" id="PF13354"/>
    </source>
</evidence>
<evidence type="ECO:0000313" key="8">
    <source>
        <dbReference type="Proteomes" id="UP001432062"/>
    </source>
</evidence>
<dbReference type="InterPro" id="IPR000871">
    <property type="entry name" value="Beta-lactam_class-A"/>
</dbReference>
<dbReference type="Proteomes" id="UP001432062">
    <property type="component" value="Chromosome"/>
</dbReference>
<proteinExistence type="inferred from homology"/>
<dbReference type="PROSITE" id="PS51257">
    <property type="entry name" value="PROKAR_LIPOPROTEIN"/>
    <property type="match status" value="1"/>
</dbReference>
<organism evidence="7 8">
    <name type="scientific">Nocardia vinacea</name>
    <dbReference type="NCBI Taxonomy" id="96468"/>
    <lineage>
        <taxon>Bacteria</taxon>
        <taxon>Bacillati</taxon>
        <taxon>Actinomycetota</taxon>
        <taxon>Actinomycetes</taxon>
        <taxon>Mycobacteriales</taxon>
        <taxon>Nocardiaceae</taxon>
        <taxon>Nocardia</taxon>
    </lineage>
</organism>
<gene>
    <name evidence="7" type="primary">bla</name>
    <name evidence="7" type="ORF">OG563_10815</name>
</gene>
<comment type="similarity">
    <text evidence="1 5">Belongs to the class-A beta-lactamase family.</text>
</comment>
<dbReference type="InterPro" id="IPR023650">
    <property type="entry name" value="Beta-lactam_class-A_AS"/>
</dbReference>
<dbReference type="NCBIfam" id="NF033103">
    <property type="entry name" value="bla_class_A"/>
    <property type="match status" value="1"/>
</dbReference>
<accession>A0ABZ1YZB0</accession>
<evidence type="ECO:0000313" key="7">
    <source>
        <dbReference type="EMBL" id="WUV48632.1"/>
    </source>
</evidence>
<dbReference type="Pfam" id="PF13354">
    <property type="entry name" value="Beta-lactamase2"/>
    <property type="match status" value="1"/>
</dbReference>
<protein>
    <recommendedName>
        <fullName evidence="2 5">Beta-lactamase</fullName>
        <ecNumber evidence="2 5">3.5.2.6</ecNumber>
    </recommendedName>
</protein>
<evidence type="ECO:0000256" key="2">
    <source>
        <dbReference type="ARBA" id="ARBA00012865"/>
    </source>
</evidence>
<keyword evidence="8" id="KW-1185">Reference proteome</keyword>
<dbReference type="EMBL" id="CP109441">
    <property type="protein sequence ID" value="WUV48632.1"/>
    <property type="molecule type" value="Genomic_DNA"/>
</dbReference>
<dbReference type="SUPFAM" id="SSF56601">
    <property type="entry name" value="beta-lactamase/transpeptidase-like"/>
    <property type="match status" value="1"/>
</dbReference>